<dbReference type="Proteomes" id="UP000224101">
    <property type="component" value="Segment"/>
</dbReference>
<dbReference type="KEGG" id="vg:40085772"/>
<dbReference type="InterPro" id="IPR021674">
    <property type="entry name" value="Phage_T4_Gp14_neck-protein"/>
</dbReference>
<sequence length="219" mass="25282">MATSPYFNNINRKSEQDLHESLVIENIKISGVDVLYIPMENFEVDPILQEPKKVTFERSFKIEAYLPNNGETDGEQNLMSKFGFRVNKTVEVLISRKRFDQLDTGKMRPLEGDLIFIGDPDSPRGSFVNALFQINQVSYQSPEWPYGSHYTYKLFCETYIYNFEKFETGVPALDQFDLVGPEDNDHRVENLLVNGSNLDIEEVKKSLIKFDRHNPLTGI</sequence>
<reference evidence="1 2" key="1">
    <citation type="submission" date="2017-08" db="EMBL/GenBank/DDBJ databases">
        <title>Characterization and complete genome sequence of novel bacteriophage infecting the causal agent of bacterial fruit blotch, Acidovorax citrulli.</title>
        <authorList>
            <person name="Midani A.R."/>
            <person name="Park S.-H."/>
            <person name="Choi T.-J."/>
        </authorList>
    </citation>
    <scope>NUCLEOTIDE SEQUENCE [LARGE SCALE GENOMIC DNA]</scope>
</reference>
<dbReference type="RefSeq" id="YP_009609687.1">
    <property type="nucleotide sequence ID" value="NC_041997.1"/>
</dbReference>
<evidence type="ECO:0000313" key="2">
    <source>
        <dbReference type="Proteomes" id="UP000224101"/>
    </source>
</evidence>
<accession>A0A218M2U6</accession>
<organism evidence="1 2">
    <name type="scientific">Acidovorax phage ACP17</name>
    <dbReference type="NCBI Taxonomy" id="2010329"/>
    <lineage>
        <taxon>Viruses</taxon>
        <taxon>Duplodnaviria</taxon>
        <taxon>Heunggongvirae</taxon>
        <taxon>Uroviricota</taxon>
        <taxon>Caudoviricetes</taxon>
        <taxon>Busanvirus</taxon>
        <taxon>Busanvirus ACP17</taxon>
    </lineage>
</organism>
<dbReference type="GeneID" id="40085772"/>
<evidence type="ECO:0000313" key="1">
    <source>
        <dbReference type="EMBL" id="ASD50366.1"/>
    </source>
</evidence>
<dbReference type="Pfam" id="PF11649">
    <property type="entry name" value="T4_neck-protein"/>
    <property type="match status" value="1"/>
</dbReference>
<proteinExistence type="predicted"/>
<name>A0A218M2U6_9CAUD</name>
<protein>
    <submittedName>
        <fullName evidence="1">Head completion, neck hetero-dimeric protein</fullName>
    </submittedName>
</protein>
<dbReference type="EMBL" id="KY979132">
    <property type="protein sequence ID" value="ASD50366.1"/>
    <property type="molecule type" value="Genomic_DNA"/>
</dbReference>
<keyword evidence="2" id="KW-1185">Reference proteome</keyword>